<evidence type="ECO:0008006" key="4">
    <source>
        <dbReference type="Google" id="ProtNLM"/>
    </source>
</evidence>
<dbReference type="RefSeq" id="WP_179607797.1">
    <property type="nucleotide sequence ID" value="NZ_BAABEH010000001.1"/>
</dbReference>
<dbReference type="Pfam" id="PF13196">
    <property type="entry name" value="DUF4012"/>
    <property type="match status" value="1"/>
</dbReference>
<feature type="transmembrane region" description="Helical" evidence="1">
    <location>
        <begin position="26"/>
        <end position="46"/>
    </location>
</feature>
<keyword evidence="1" id="KW-0472">Membrane</keyword>
<comment type="caution">
    <text evidence="2">The sequence shown here is derived from an EMBL/GenBank/DDBJ whole genome shotgun (WGS) entry which is preliminary data.</text>
</comment>
<sequence length="616" mass="63246">MSNGLTEDGAPVPPVRATEPRRRRPVLVAVLIVVLILLLGAGWIGYRAYLARQELKAALYDVDAARSAVESGDTAKARAIAGDLTRHARTAADLTSDPIWRAGEVVPWLGPDLAAFRTVAAATETLSTRVVQPLVTVAGSVDPRTLTLSHGRIDLAPLIAAGPAVENARTGFVAAQQQVDAIDESRLIDPVNRAVTRMRTLMDKAGGQLEAVANTAKLLPGMLGEDGPRTYLVVAQNPAELRATGGLIGSVTEFRTDHGVITLTAQSPAFGPWAEPVSRVPAPTTALFGTVVARYLQDANVTPDFPLAARTAAAMWVHDHGGVVDGVVALDPVVLSGLLKATGPVSLPTGDTLTADNAVQVLLSGVYQHYAHPSDQDAYFASAAAAVFGKVAEGGVSGSALVGVLADAGRSDRVRIWSSRPAEQSVLASTTLAGGLPVSTPDNAALGVYFNDATGGKMDYYLANSVSAGAKVCRADGRVTSLVEVTLGNRAPADAATTLSTYVTGGELFGVPRGSILTRIAFYGPEGGLLASVRSGGASMASVTGSDGGRPVAVVEVELKPGESKTVDVEFLGTAQKRPGVTVAVTPTLNGDGTTPVMGSPKAIGTIAVPCGPGVK</sequence>
<keyword evidence="1" id="KW-0812">Transmembrane</keyword>
<keyword evidence="1" id="KW-1133">Transmembrane helix</keyword>
<evidence type="ECO:0000313" key="3">
    <source>
        <dbReference type="Proteomes" id="UP000578352"/>
    </source>
</evidence>
<organism evidence="2 3">
    <name type="scientific">Leifsonia shinshuensis</name>
    <dbReference type="NCBI Taxonomy" id="150026"/>
    <lineage>
        <taxon>Bacteria</taxon>
        <taxon>Bacillati</taxon>
        <taxon>Actinomycetota</taxon>
        <taxon>Actinomycetes</taxon>
        <taxon>Micrococcales</taxon>
        <taxon>Microbacteriaceae</taxon>
        <taxon>Leifsonia</taxon>
    </lineage>
</organism>
<evidence type="ECO:0000256" key="1">
    <source>
        <dbReference type="SAM" id="Phobius"/>
    </source>
</evidence>
<accession>A0A853CZ61</accession>
<name>A0A853CZ61_9MICO</name>
<reference evidence="2 3" key="1">
    <citation type="submission" date="2020-07" db="EMBL/GenBank/DDBJ databases">
        <title>Sequencing the genomes of 1000 actinobacteria strains.</title>
        <authorList>
            <person name="Klenk H.-P."/>
        </authorList>
    </citation>
    <scope>NUCLEOTIDE SEQUENCE [LARGE SCALE GENOMIC DNA]</scope>
    <source>
        <strain evidence="2 3">DSM 15165</strain>
    </source>
</reference>
<dbReference type="Proteomes" id="UP000578352">
    <property type="component" value="Unassembled WGS sequence"/>
</dbReference>
<evidence type="ECO:0000313" key="2">
    <source>
        <dbReference type="EMBL" id="NYJ25183.1"/>
    </source>
</evidence>
<dbReference type="AlphaFoldDB" id="A0A853CZ61"/>
<protein>
    <recommendedName>
        <fullName evidence="4">DUF4012 domain-containing protein</fullName>
    </recommendedName>
</protein>
<proteinExistence type="predicted"/>
<gene>
    <name evidence="2" type="ORF">HNR13_003470</name>
</gene>
<dbReference type="InterPro" id="IPR025101">
    <property type="entry name" value="DUF4012"/>
</dbReference>
<dbReference type="EMBL" id="JACCFL010000001">
    <property type="protein sequence ID" value="NYJ25183.1"/>
    <property type="molecule type" value="Genomic_DNA"/>
</dbReference>